<keyword evidence="2" id="KW-0805">Transcription regulation</keyword>
<evidence type="ECO:0000256" key="3">
    <source>
        <dbReference type="ARBA" id="ARBA00023125"/>
    </source>
</evidence>
<name>A0ABT1HKE3_9NOCA</name>
<evidence type="ECO:0000313" key="8">
    <source>
        <dbReference type="Proteomes" id="UP001206895"/>
    </source>
</evidence>
<dbReference type="CDD" id="cd05466">
    <property type="entry name" value="PBP2_LTTR_substrate"/>
    <property type="match status" value="1"/>
</dbReference>
<protein>
    <submittedName>
        <fullName evidence="7">DNA-binding transcriptional regulator, LysR family</fullName>
    </submittedName>
</protein>
<reference evidence="7 8" key="1">
    <citation type="submission" date="2022-06" db="EMBL/GenBank/DDBJ databases">
        <title>Genomic Encyclopedia of Archaeal and Bacterial Type Strains, Phase II (KMG-II): from individual species to whole genera.</title>
        <authorList>
            <person name="Goeker M."/>
        </authorList>
    </citation>
    <scope>NUCLEOTIDE SEQUENCE [LARGE SCALE GENOMIC DNA]</scope>
    <source>
        <strain evidence="7 8">DSM 44693</strain>
    </source>
</reference>
<evidence type="ECO:0000256" key="2">
    <source>
        <dbReference type="ARBA" id="ARBA00023015"/>
    </source>
</evidence>
<feature type="domain" description="HTH lysR-type" evidence="6">
    <location>
        <begin position="1"/>
        <end position="58"/>
    </location>
</feature>
<evidence type="ECO:0000313" key="7">
    <source>
        <dbReference type="EMBL" id="MCP2178415.1"/>
    </source>
</evidence>
<dbReference type="PANTHER" id="PTHR30346:SF28">
    <property type="entry name" value="HTH-TYPE TRANSCRIPTIONAL REGULATOR CYNR"/>
    <property type="match status" value="1"/>
</dbReference>
<keyword evidence="3 7" id="KW-0238">DNA-binding</keyword>
<comment type="similarity">
    <text evidence="1">Belongs to the LysR transcriptional regulatory family.</text>
</comment>
<sequence>MELRQVRYFIAVIDTGSFTGAAASLSIVQSAVSQQISRLERELGTDLFDRKRRTVQLTVTGRQFEPFARSMLDTERAARSALSPSSPTGPTRIGVPTGLGALVTAAISAVPPRVLPAPVEVIGVPSPDREQKVVDGELDAAIVRTHPTHSDLVSYALPADELLVVVATGHPAISVDRVRLADLAEHPLVFTVDAIGEPVCTTTIASCRRAGIEPRLQVLSPGADPLSALTTVTHAWSVFFAAHARQLNTTALGIEFVRCDESMTIAKSVVVRRDRTDLGARIAAAINDEENR</sequence>
<dbReference type="InterPro" id="IPR036388">
    <property type="entry name" value="WH-like_DNA-bd_sf"/>
</dbReference>
<organism evidence="7 8">
    <name type="scientific">Williamsia maris</name>
    <dbReference type="NCBI Taxonomy" id="72806"/>
    <lineage>
        <taxon>Bacteria</taxon>
        <taxon>Bacillati</taxon>
        <taxon>Actinomycetota</taxon>
        <taxon>Actinomycetes</taxon>
        <taxon>Mycobacteriales</taxon>
        <taxon>Nocardiaceae</taxon>
        <taxon>Williamsia</taxon>
    </lineage>
</organism>
<evidence type="ECO:0000256" key="5">
    <source>
        <dbReference type="ARBA" id="ARBA00023163"/>
    </source>
</evidence>
<dbReference type="GO" id="GO:0003677">
    <property type="term" value="F:DNA binding"/>
    <property type="evidence" value="ECO:0007669"/>
    <property type="project" value="UniProtKB-KW"/>
</dbReference>
<dbReference type="RefSeq" id="WP_301301534.1">
    <property type="nucleotide sequence ID" value="NZ_BAAAJQ010000003.1"/>
</dbReference>
<dbReference type="SUPFAM" id="SSF46785">
    <property type="entry name" value="Winged helix' DNA-binding domain"/>
    <property type="match status" value="1"/>
</dbReference>
<dbReference type="Gene3D" id="1.10.10.10">
    <property type="entry name" value="Winged helix-like DNA-binding domain superfamily/Winged helix DNA-binding domain"/>
    <property type="match status" value="1"/>
</dbReference>
<evidence type="ECO:0000256" key="4">
    <source>
        <dbReference type="ARBA" id="ARBA00023159"/>
    </source>
</evidence>
<accession>A0ABT1HKE3</accession>
<dbReference type="Pfam" id="PF00126">
    <property type="entry name" value="HTH_1"/>
    <property type="match status" value="1"/>
</dbReference>
<gene>
    <name evidence="7" type="ORF">LX13_004256</name>
</gene>
<dbReference type="EMBL" id="JAMTCJ010000004">
    <property type="protein sequence ID" value="MCP2178415.1"/>
    <property type="molecule type" value="Genomic_DNA"/>
</dbReference>
<dbReference type="InterPro" id="IPR036390">
    <property type="entry name" value="WH_DNA-bd_sf"/>
</dbReference>
<dbReference type="PRINTS" id="PR00039">
    <property type="entry name" value="HTHLYSR"/>
</dbReference>
<evidence type="ECO:0000259" key="6">
    <source>
        <dbReference type="PROSITE" id="PS50931"/>
    </source>
</evidence>
<comment type="caution">
    <text evidence="7">The sequence shown here is derived from an EMBL/GenBank/DDBJ whole genome shotgun (WGS) entry which is preliminary data.</text>
</comment>
<keyword evidence="5" id="KW-0804">Transcription</keyword>
<dbReference type="Pfam" id="PF03466">
    <property type="entry name" value="LysR_substrate"/>
    <property type="match status" value="1"/>
</dbReference>
<dbReference type="Gene3D" id="3.40.190.290">
    <property type="match status" value="1"/>
</dbReference>
<dbReference type="PANTHER" id="PTHR30346">
    <property type="entry name" value="TRANSCRIPTIONAL DUAL REGULATOR HCAR-RELATED"/>
    <property type="match status" value="1"/>
</dbReference>
<dbReference type="PROSITE" id="PS50931">
    <property type="entry name" value="HTH_LYSR"/>
    <property type="match status" value="1"/>
</dbReference>
<dbReference type="SUPFAM" id="SSF53850">
    <property type="entry name" value="Periplasmic binding protein-like II"/>
    <property type="match status" value="1"/>
</dbReference>
<dbReference type="InterPro" id="IPR000847">
    <property type="entry name" value="LysR_HTH_N"/>
</dbReference>
<dbReference type="Proteomes" id="UP001206895">
    <property type="component" value="Unassembled WGS sequence"/>
</dbReference>
<evidence type="ECO:0000256" key="1">
    <source>
        <dbReference type="ARBA" id="ARBA00009437"/>
    </source>
</evidence>
<dbReference type="InterPro" id="IPR005119">
    <property type="entry name" value="LysR_subst-bd"/>
</dbReference>
<keyword evidence="8" id="KW-1185">Reference proteome</keyword>
<keyword evidence="4" id="KW-0010">Activator</keyword>
<proteinExistence type="inferred from homology"/>